<feature type="region of interest" description="Disordered" evidence="6">
    <location>
        <begin position="953"/>
        <end position="986"/>
    </location>
</feature>
<comment type="subcellular location">
    <subcellularLocation>
        <location evidence="1">Nucleus</location>
    </subcellularLocation>
</comment>
<dbReference type="Proteomes" id="UP000324800">
    <property type="component" value="Unassembled WGS sequence"/>
</dbReference>
<dbReference type="PANTHER" id="PTHR44040:SF1">
    <property type="entry name" value="RETINOBLASTOMA-BINDING PROTEIN 5"/>
    <property type="match status" value="1"/>
</dbReference>
<evidence type="ECO:0000256" key="1">
    <source>
        <dbReference type="ARBA" id="ARBA00004123"/>
    </source>
</evidence>
<feature type="region of interest" description="Disordered" evidence="6">
    <location>
        <begin position="1392"/>
        <end position="1416"/>
    </location>
</feature>
<dbReference type="Pfam" id="PF00400">
    <property type="entry name" value="WD40"/>
    <property type="match status" value="1"/>
</dbReference>
<reference evidence="7 8" key="1">
    <citation type="submission" date="2019-03" db="EMBL/GenBank/DDBJ databases">
        <title>Single cell metagenomics reveals metabolic interactions within the superorganism composed of flagellate Streblomastix strix and complex community of Bacteroidetes bacteria on its surface.</title>
        <authorList>
            <person name="Treitli S.C."/>
            <person name="Kolisko M."/>
            <person name="Husnik F."/>
            <person name="Keeling P."/>
            <person name="Hampl V."/>
        </authorList>
    </citation>
    <scope>NUCLEOTIDE SEQUENCE [LARGE SCALE GENOMIC DNA]</scope>
    <source>
        <strain evidence="7">ST1C</strain>
    </source>
</reference>
<feature type="compositionally biased region" description="Polar residues" evidence="6">
    <location>
        <begin position="611"/>
        <end position="623"/>
    </location>
</feature>
<accession>A0A5J4WUJ1</accession>
<dbReference type="SMART" id="SM00320">
    <property type="entry name" value="WD40"/>
    <property type="match status" value="4"/>
</dbReference>
<dbReference type="PANTHER" id="PTHR44040">
    <property type="entry name" value="RETINOBLASTOMA-BINDING PROTEIN 5"/>
    <property type="match status" value="1"/>
</dbReference>
<dbReference type="InterPro" id="IPR001680">
    <property type="entry name" value="WD40_rpt"/>
</dbReference>
<feature type="compositionally biased region" description="Basic and acidic residues" evidence="6">
    <location>
        <begin position="1635"/>
        <end position="1644"/>
    </location>
</feature>
<feature type="compositionally biased region" description="Basic residues" evidence="6">
    <location>
        <begin position="1310"/>
        <end position="1323"/>
    </location>
</feature>
<keyword evidence="5" id="KW-0175">Coiled coil</keyword>
<feature type="region of interest" description="Disordered" evidence="6">
    <location>
        <begin position="1443"/>
        <end position="1464"/>
    </location>
</feature>
<sequence>MSEFRLSTLISGYDIISCCIDQGGAYLLTSCKDGSLLLWDIGALKSKRPHRRFNDYRFDTIISFGFFKKFIFSAHKNGHIVFWRIETTEPELIIQYDGQIINCQIDPIPPCQFFAQLDDNSQAIYRIDNSKIFENFIKLDKLKKIPITFQNSDYENSSLNFSPSEPCVTLWHPEQHILAIGTTNGQLYLIDASESSIKKQNQKLRAYGLIDDPDQQSIVKKLSYSPIGHHGQLLAASFTDCTIRVFNVQWQTPLWQFDSPTRNAQFGSVGISSDGSIIAGAISARGGGCIILFDTTAEVNGFNGEDGQCAAIVLKPGSTAGVTDIKFHPHQRMFFSLSSSCTLYQWIEKKQERICSFAIDFLSIDQNELYIEDYTEFDDTQEKIYTHTFQRLSMDGIDIGGENPMMKQQQPIIINQQTEQHHSFIQSDSRPISRSVSLISDDEKELLFENKTLYVTPKKLIKNLPSNTNSSSSTPSAQYHQFISTQSPLHNQSYSSLSEPGSVVFLSIPKQNSKLMNNLDFIHSTSKHTTGYSRGRGRRRGSNKRDERMKDDLNVVDKERNEDKESAMEKIVDEPKLLNSYENENANISKVNISELEKEDNNQKLSPPMSPDSSINSTPLNQRGKSKWMRGMSELKHLLSGGPGWGRGSFEFSSNSDKRQRHIHSTVGSPQIVVQDQQQSNSQSSLIKKEKKNTMKVSQIIKKVDVEQNENMSNQEVDEEKQNDEEIIVERKESENISEEDNDIIVSPSKKKKKKKKKGRKIPVEMVNIEENSNDNQSSSNNDSNISDQEKILKQKKGIKKQKVMNDNNQDKQEIEQQQQQQQIQNKEDIEEESEDEDHSDSKDGISKKQRSMILRSQFNDKKWDREDELRLGMRQKLRPSTIHYDYGKRKKIINRIDQMDLQQQRIKGSNQKYQRGNSVDSDYLYENVDIELQEWVDSALLGGTYNHIYTVPWPNEDNKLSQNEGELTDDANQDRKQTEKKKQEINQPEPFFFDVGAIFPSQEETVLQKEIKDLEDEYDCAKQIIKVLQDRIDECLAEKPERHRHTHIHSSTVQQPLIQPPIQQLPLSQSYFIQQPLYIRGSLFEQESSSSDQVPIIRFPFAANDVKSAEIVKKLYTTINNDQIQQSWKAYEDSVEETIRAQQPHSHQLDMQMLALCALHTATEYSTSYINPQHIYTLHAHDNGDTEMNKDLNGLNIVSEKNTENGGILEAEETAAIGMRMKSMMNAQPDLIDLPDAAQTVFQQTLDQPRNSLSLINDDYNDEYSFEEDGDSAFSDSNSSQLNGNQSFYNQFGSIDSANQFTSGNSLLNKKKKQKQRKKKKLKDSSDTGYEDPIMQYILQINSTLVHKFLLTTMFNFRSSNGGFSPSPQVMIDPLNDKRFDEMDIMFERRQTSRKSGDTGISGAHPLHPVGQTNQQNNKTLNQKIVQQDAPVLQQTSFSSPFQYTSHTSTNTNTDEQIQNSNQSSWVNKVSELQQDIVPEPLIAQEPKKPESETKEDIKIEQSLPNEQKKDQEEPKEKEIEQKEEPKEKEPEKKEEPKEKEPEKKEELKEKETEKKEELKEKEYEKKEESKEQEHEKKQKLKEKEEEKKEKYKEQQQEKKEEQVEDEEEPILLENPNLPIVEPSDEDVALPIPEPKEEPDYEKASELKAQAVEAQSNGDLVEALRLITASIE</sequence>
<keyword evidence="3" id="KW-0677">Repeat</keyword>
<organism evidence="7 8">
    <name type="scientific">Streblomastix strix</name>
    <dbReference type="NCBI Taxonomy" id="222440"/>
    <lineage>
        <taxon>Eukaryota</taxon>
        <taxon>Metamonada</taxon>
        <taxon>Preaxostyla</taxon>
        <taxon>Oxymonadida</taxon>
        <taxon>Streblomastigidae</taxon>
        <taxon>Streblomastix</taxon>
    </lineage>
</organism>
<dbReference type="GO" id="GO:0048188">
    <property type="term" value="C:Set1C/COMPASS complex"/>
    <property type="evidence" value="ECO:0007669"/>
    <property type="project" value="InterPro"/>
</dbReference>
<dbReference type="Gene3D" id="2.130.10.10">
    <property type="entry name" value="YVTN repeat-like/Quinoprotein amine dehydrogenase"/>
    <property type="match status" value="2"/>
</dbReference>
<proteinExistence type="predicted"/>
<feature type="region of interest" description="Disordered" evidence="6">
    <location>
        <begin position="1304"/>
        <end position="1328"/>
    </location>
</feature>
<protein>
    <submittedName>
        <fullName evidence="7">Uncharacterized protein</fullName>
    </submittedName>
</protein>
<feature type="region of interest" description="Disordered" evidence="6">
    <location>
        <begin position="591"/>
        <end position="624"/>
    </location>
</feature>
<feature type="compositionally biased region" description="Low complexity" evidence="6">
    <location>
        <begin position="669"/>
        <end position="685"/>
    </location>
</feature>
<feature type="compositionally biased region" description="Acidic residues" evidence="6">
    <location>
        <begin position="716"/>
        <end position="727"/>
    </location>
</feature>
<feature type="compositionally biased region" description="Basic and acidic residues" evidence="6">
    <location>
        <begin position="1487"/>
        <end position="1501"/>
    </location>
</feature>
<feature type="compositionally biased region" description="Low complexity" evidence="6">
    <location>
        <begin position="816"/>
        <end position="825"/>
    </location>
</feature>
<evidence type="ECO:0000256" key="5">
    <source>
        <dbReference type="SAM" id="Coils"/>
    </source>
</evidence>
<evidence type="ECO:0000313" key="7">
    <source>
        <dbReference type="EMBL" id="KAA6398252.1"/>
    </source>
</evidence>
<evidence type="ECO:0000313" key="8">
    <source>
        <dbReference type="Proteomes" id="UP000324800"/>
    </source>
</evidence>
<comment type="caution">
    <text evidence="7">The sequence shown here is derived from an EMBL/GenBank/DDBJ whole genome shotgun (WGS) entry which is preliminary data.</text>
</comment>
<feature type="region of interest" description="Disordered" evidence="6">
    <location>
        <begin position="1478"/>
        <end position="1644"/>
    </location>
</feature>
<feature type="compositionally biased region" description="Basic residues" evidence="6">
    <location>
        <begin position="749"/>
        <end position="761"/>
    </location>
</feature>
<feature type="compositionally biased region" description="Low complexity" evidence="6">
    <location>
        <begin position="769"/>
        <end position="787"/>
    </location>
</feature>
<feature type="compositionally biased region" description="Basic and acidic residues" evidence="6">
    <location>
        <begin position="973"/>
        <end position="985"/>
    </location>
</feature>
<feature type="compositionally biased region" description="Acidic residues" evidence="6">
    <location>
        <begin position="829"/>
        <end position="839"/>
    </location>
</feature>
<evidence type="ECO:0000256" key="6">
    <source>
        <dbReference type="SAM" id="MobiDB-lite"/>
    </source>
</evidence>
<evidence type="ECO:0000256" key="3">
    <source>
        <dbReference type="ARBA" id="ARBA00022737"/>
    </source>
</evidence>
<feature type="compositionally biased region" description="Basic residues" evidence="6">
    <location>
        <begin position="794"/>
        <end position="803"/>
    </location>
</feature>
<gene>
    <name evidence="7" type="ORF">EZS28_006217</name>
</gene>
<dbReference type="OrthoDB" id="533763at2759"/>
<keyword evidence="2" id="KW-0853">WD repeat</keyword>
<feature type="region of interest" description="Disordered" evidence="6">
    <location>
        <begin position="639"/>
        <end position="854"/>
    </location>
</feature>
<dbReference type="InterPro" id="IPR015943">
    <property type="entry name" value="WD40/YVTN_repeat-like_dom_sf"/>
</dbReference>
<feature type="non-terminal residue" evidence="7">
    <location>
        <position position="1673"/>
    </location>
</feature>
<dbReference type="SUPFAM" id="SSF50978">
    <property type="entry name" value="WD40 repeat-like"/>
    <property type="match status" value="1"/>
</dbReference>
<dbReference type="InterPro" id="IPR036322">
    <property type="entry name" value="WD40_repeat_dom_sf"/>
</dbReference>
<evidence type="ECO:0000256" key="4">
    <source>
        <dbReference type="ARBA" id="ARBA00023242"/>
    </source>
</evidence>
<feature type="coiled-coil region" evidence="5">
    <location>
        <begin position="1005"/>
        <end position="1032"/>
    </location>
</feature>
<name>A0A5J4WUJ1_9EUKA</name>
<feature type="compositionally biased region" description="Basic and acidic residues" evidence="6">
    <location>
        <begin position="543"/>
        <end position="552"/>
    </location>
</feature>
<dbReference type="EMBL" id="SNRW01000997">
    <property type="protein sequence ID" value="KAA6398252.1"/>
    <property type="molecule type" value="Genomic_DNA"/>
</dbReference>
<feature type="compositionally biased region" description="Basic and acidic residues" evidence="6">
    <location>
        <begin position="1508"/>
        <end position="1603"/>
    </location>
</feature>
<feature type="region of interest" description="Disordered" evidence="6">
    <location>
        <begin position="525"/>
        <end position="552"/>
    </location>
</feature>
<keyword evidence="4" id="KW-0539">Nucleus</keyword>
<evidence type="ECO:0000256" key="2">
    <source>
        <dbReference type="ARBA" id="ARBA00022574"/>
    </source>
</evidence>
<dbReference type="InterPro" id="IPR037850">
    <property type="entry name" value="RBBP5/Swd1"/>
</dbReference>